<keyword evidence="12" id="KW-0443">Lipid metabolism</keyword>
<evidence type="ECO:0000256" key="6">
    <source>
        <dbReference type="ARBA" id="ARBA00012057"/>
    </source>
</evidence>
<keyword evidence="9" id="KW-1207">Sterol metabolism</keyword>
<keyword evidence="9" id="KW-0152">Cholesterol biosynthesis</keyword>
<evidence type="ECO:0000256" key="14">
    <source>
        <dbReference type="ARBA" id="ARBA00023235"/>
    </source>
</evidence>
<dbReference type="RefSeq" id="XP_003748556.1">
    <property type="nucleotide sequence ID" value="XM_003748508.1"/>
</dbReference>
<comment type="function">
    <text evidence="3">Catalyzes the 1,3-allylic rearrangement of the homoallylic substrate isopentenyl (IPP) to its highly electrophilic allylic isomer, dimethylallyl diphosphate (DMAPP).</text>
</comment>
<dbReference type="PANTHER" id="PTHR10885:SF0">
    <property type="entry name" value="ISOPENTENYL-DIPHOSPHATE DELTA-ISOMERASE"/>
    <property type="match status" value="1"/>
</dbReference>
<dbReference type="NCBIfam" id="TIGR02150">
    <property type="entry name" value="IPP_isom_1"/>
    <property type="match status" value="1"/>
</dbReference>
<dbReference type="FunFam" id="3.90.79.10:FF:000012">
    <property type="entry name" value="Isopentenyl-diphosphate Delta-isomerase 1"/>
    <property type="match status" value="1"/>
</dbReference>
<dbReference type="GO" id="GO:0009240">
    <property type="term" value="P:isopentenyl diphosphate biosynthetic process"/>
    <property type="evidence" value="ECO:0007669"/>
    <property type="project" value="TreeGrafter"/>
</dbReference>
<keyword evidence="8" id="KW-0479">Metal-binding</keyword>
<comment type="pathway">
    <text evidence="4">Isoprenoid biosynthesis; dimethylallyl diphosphate biosynthesis; dimethylallyl diphosphate from isopentenyl diphosphate: step 1/1.</text>
</comment>
<comment type="catalytic activity">
    <reaction evidence="1">
        <text>isopentenyl diphosphate = dimethylallyl diphosphate</text>
        <dbReference type="Rhea" id="RHEA:23284"/>
        <dbReference type="ChEBI" id="CHEBI:57623"/>
        <dbReference type="ChEBI" id="CHEBI:128769"/>
        <dbReference type="EC" id="5.3.3.2"/>
    </reaction>
</comment>
<accession>A0AAJ6QZ34</accession>
<dbReference type="InterPro" id="IPR011876">
    <property type="entry name" value="IsopentenylPP_isomerase_typ1"/>
</dbReference>
<comment type="cofactor">
    <cofactor evidence="2">
        <name>Mg(2+)</name>
        <dbReference type="ChEBI" id="CHEBI:18420"/>
    </cofactor>
</comment>
<dbReference type="GO" id="GO:0005737">
    <property type="term" value="C:cytoplasm"/>
    <property type="evidence" value="ECO:0007669"/>
    <property type="project" value="TreeGrafter"/>
</dbReference>
<comment type="similarity">
    <text evidence="5">Belongs to the IPP isomerase type 1 family.</text>
</comment>
<keyword evidence="9" id="KW-0153">Cholesterol metabolism</keyword>
<evidence type="ECO:0000256" key="3">
    <source>
        <dbReference type="ARBA" id="ARBA00003951"/>
    </source>
</evidence>
<dbReference type="InterPro" id="IPR000086">
    <property type="entry name" value="NUDIX_hydrolase_dom"/>
</dbReference>
<keyword evidence="13" id="KW-0414">Isoprene biosynthesis</keyword>
<keyword evidence="11" id="KW-0752">Steroid biosynthesis</keyword>
<name>A0AAJ6QZ34_9ACAR</name>
<evidence type="ECO:0000256" key="9">
    <source>
        <dbReference type="ARBA" id="ARBA00022778"/>
    </source>
</evidence>
<dbReference type="EC" id="5.3.3.2" evidence="6"/>
<keyword evidence="14" id="KW-0413">Isomerase</keyword>
<dbReference type="KEGG" id="goe:100900286"/>
<keyword evidence="16" id="KW-1185">Reference proteome</keyword>
<evidence type="ECO:0000256" key="13">
    <source>
        <dbReference type="ARBA" id="ARBA00023229"/>
    </source>
</evidence>
<evidence type="ECO:0000256" key="8">
    <source>
        <dbReference type="ARBA" id="ARBA00022723"/>
    </source>
</evidence>
<feature type="domain" description="Nudix hydrolase" evidence="15">
    <location>
        <begin position="90"/>
        <end position="241"/>
    </location>
</feature>
<dbReference type="CDD" id="cd02885">
    <property type="entry name" value="NUDIX_IPP_Isomerase"/>
    <property type="match status" value="1"/>
</dbReference>
<organism evidence="16 17">
    <name type="scientific">Galendromus occidentalis</name>
    <name type="common">western predatory mite</name>
    <dbReference type="NCBI Taxonomy" id="34638"/>
    <lineage>
        <taxon>Eukaryota</taxon>
        <taxon>Metazoa</taxon>
        <taxon>Ecdysozoa</taxon>
        <taxon>Arthropoda</taxon>
        <taxon>Chelicerata</taxon>
        <taxon>Arachnida</taxon>
        <taxon>Acari</taxon>
        <taxon>Parasitiformes</taxon>
        <taxon>Mesostigmata</taxon>
        <taxon>Gamasina</taxon>
        <taxon>Phytoseioidea</taxon>
        <taxon>Phytoseiidae</taxon>
        <taxon>Typhlodrominae</taxon>
        <taxon>Galendromus</taxon>
    </lineage>
</organism>
<dbReference type="Proteomes" id="UP000694867">
    <property type="component" value="Unplaced"/>
</dbReference>
<dbReference type="GO" id="GO:0046872">
    <property type="term" value="F:metal ion binding"/>
    <property type="evidence" value="ECO:0007669"/>
    <property type="project" value="UniProtKB-KW"/>
</dbReference>
<keyword evidence="9" id="KW-0753">Steroid metabolism</keyword>
<keyword evidence="10" id="KW-0460">Magnesium</keyword>
<evidence type="ECO:0000256" key="10">
    <source>
        <dbReference type="ARBA" id="ARBA00022842"/>
    </source>
</evidence>
<evidence type="ECO:0000256" key="2">
    <source>
        <dbReference type="ARBA" id="ARBA00001946"/>
    </source>
</evidence>
<sequence length="270" mass="30764">MAGFRRDAMISSAVKNTSALTVPPPKTIAKSPVLSCRAEASPPPSMLDDLDPFQVQLLKEECILVDENDKAVGSGSKKDCHLMSNINKGWLHRAFSVFLFNSKGELLIQQRSDAKITFPGQYTNSCCSHPLAVPSEHTEDPVLGVKRAAQRRIFAELGIPADELPLECFQYITRIKYIAASDGMWGEHEVDYILFVKKDIKVMKPDPNEIKSIRYLKREDLKNFANEIENRGEKLTPWFKLIMNTFLEEWWSNLDNLKKFESHDKIHKLN</sequence>
<protein>
    <recommendedName>
        <fullName evidence="6">isopentenyl-diphosphate Delta-isomerase</fullName>
        <ecNumber evidence="6">5.3.3.2</ecNumber>
    </recommendedName>
</protein>
<gene>
    <name evidence="17" type="primary">LOC100900286</name>
</gene>
<evidence type="ECO:0000256" key="4">
    <source>
        <dbReference type="ARBA" id="ARBA00004826"/>
    </source>
</evidence>
<dbReference type="AlphaFoldDB" id="A0AAJ6QZ34"/>
<dbReference type="GO" id="GO:0004452">
    <property type="term" value="F:isopentenyl-diphosphate delta-isomerase activity"/>
    <property type="evidence" value="ECO:0007669"/>
    <property type="project" value="UniProtKB-EC"/>
</dbReference>
<proteinExistence type="inferred from homology"/>
<dbReference type="PANTHER" id="PTHR10885">
    <property type="entry name" value="ISOPENTENYL-DIPHOSPHATE DELTA-ISOMERASE"/>
    <property type="match status" value="1"/>
</dbReference>
<reference evidence="17" key="1">
    <citation type="submission" date="2025-08" db="UniProtKB">
        <authorList>
            <consortium name="RefSeq"/>
        </authorList>
    </citation>
    <scope>IDENTIFICATION</scope>
</reference>
<dbReference type="Pfam" id="PF00293">
    <property type="entry name" value="NUDIX"/>
    <property type="match status" value="1"/>
</dbReference>
<keyword evidence="7" id="KW-0444">Lipid biosynthesis</keyword>
<evidence type="ECO:0000256" key="1">
    <source>
        <dbReference type="ARBA" id="ARBA00000374"/>
    </source>
</evidence>
<dbReference type="SUPFAM" id="SSF55811">
    <property type="entry name" value="Nudix"/>
    <property type="match status" value="1"/>
</dbReference>
<dbReference type="InterPro" id="IPR015797">
    <property type="entry name" value="NUDIX_hydrolase-like_dom_sf"/>
</dbReference>
<evidence type="ECO:0000256" key="7">
    <source>
        <dbReference type="ARBA" id="ARBA00022516"/>
    </source>
</evidence>
<evidence type="ECO:0000313" key="16">
    <source>
        <dbReference type="Proteomes" id="UP000694867"/>
    </source>
</evidence>
<evidence type="ECO:0000259" key="15">
    <source>
        <dbReference type="PROSITE" id="PS51462"/>
    </source>
</evidence>
<keyword evidence="9" id="KW-0756">Sterol biosynthesis</keyword>
<evidence type="ECO:0000313" key="17">
    <source>
        <dbReference type="RefSeq" id="XP_003748556.1"/>
    </source>
</evidence>
<dbReference type="Gene3D" id="3.90.79.10">
    <property type="entry name" value="Nucleoside Triphosphate Pyrophosphohydrolase"/>
    <property type="match status" value="1"/>
</dbReference>
<evidence type="ECO:0000256" key="12">
    <source>
        <dbReference type="ARBA" id="ARBA00023098"/>
    </source>
</evidence>
<evidence type="ECO:0000256" key="5">
    <source>
        <dbReference type="ARBA" id="ARBA00007579"/>
    </source>
</evidence>
<dbReference type="PROSITE" id="PS51462">
    <property type="entry name" value="NUDIX"/>
    <property type="match status" value="1"/>
</dbReference>
<dbReference type="GO" id="GO:0006695">
    <property type="term" value="P:cholesterol biosynthetic process"/>
    <property type="evidence" value="ECO:0007669"/>
    <property type="project" value="UniProtKB-KW"/>
</dbReference>
<evidence type="ECO:0000256" key="11">
    <source>
        <dbReference type="ARBA" id="ARBA00022955"/>
    </source>
</evidence>
<dbReference type="GeneID" id="100900286"/>